<dbReference type="EMBL" id="KV428321">
    <property type="protein sequence ID" value="KZT32534.1"/>
    <property type="molecule type" value="Genomic_DNA"/>
</dbReference>
<accession>A0A165XTN7</accession>
<protein>
    <submittedName>
        <fullName evidence="1">Uncharacterized protein</fullName>
    </submittedName>
</protein>
<dbReference type="Proteomes" id="UP000076798">
    <property type="component" value="Unassembled WGS sequence"/>
</dbReference>
<name>A0A165XTN7_9AGAM</name>
<proteinExistence type="predicted"/>
<evidence type="ECO:0000313" key="2">
    <source>
        <dbReference type="Proteomes" id="UP000076798"/>
    </source>
</evidence>
<keyword evidence="2" id="KW-1185">Reference proteome</keyword>
<organism evidence="1 2">
    <name type="scientific">Sistotremastrum suecicum HHB10207 ss-3</name>
    <dbReference type="NCBI Taxonomy" id="1314776"/>
    <lineage>
        <taxon>Eukaryota</taxon>
        <taxon>Fungi</taxon>
        <taxon>Dikarya</taxon>
        <taxon>Basidiomycota</taxon>
        <taxon>Agaricomycotina</taxon>
        <taxon>Agaricomycetes</taxon>
        <taxon>Sistotremastrales</taxon>
        <taxon>Sistotremastraceae</taxon>
        <taxon>Sistotremastrum</taxon>
    </lineage>
</organism>
<evidence type="ECO:0000313" key="1">
    <source>
        <dbReference type="EMBL" id="KZT32534.1"/>
    </source>
</evidence>
<dbReference type="AlphaFoldDB" id="A0A165XTN7"/>
<sequence length="55" mass="5975">MTVSILSALFCGTGRTVDEASVPAFDFVFRPPATGAFPPVLMNSPFRRRLAMQSL</sequence>
<reference evidence="1 2" key="1">
    <citation type="journal article" date="2016" name="Mol. Biol. Evol.">
        <title>Comparative Genomics of Early-Diverging Mushroom-Forming Fungi Provides Insights into the Origins of Lignocellulose Decay Capabilities.</title>
        <authorList>
            <person name="Nagy L.G."/>
            <person name="Riley R."/>
            <person name="Tritt A."/>
            <person name="Adam C."/>
            <person name="Daum C."/>
            <person name="Floudas D."/>
            <person name="Sun H."/>
            <person name="Yadav J.S."/>
            <person name="Pangilinan J."/>
            <person name="Larsson K.H."/>
            <person name="Matsuura K."/>
            <person name="Barry K."/>
            <person name="Labutti K."/>
            <person name="Kuo R."/>
            <person name="Ohm R.A."/>
            <person name="Bhattacharya S.S."/>
            <person name="Shirouzu T."/>
            <person name="Yoshinaga Y."/>
            <person name="Martin F.M."/>
            <person name="Grigoriev I.V."/>
            <person name="Hibbett D.S."/>
        </authorList>
    </citation>
    <scope>NUCLEOTIDE SEQUENCE [LARGE SCALE GENOMIC DNA]</scope>
    <source>
        <strain evidence="1 2">HHB10207 ss-3</strain>
    </source>
</reference>
<gene>
    <name evidence="1" type="ORF">SISSUDRAFT_1055393</name>
</gene>